<evidence type="ECO:0000313" key="1">
    <source>
        <dbReference type="EMBL" id="KAI4818186.1"/>
    </source>
</evidence>
<evidence type="ECO:0000313" key="2">
    <source>
        <dbReference type="Proteomes" id="UP001057452"/>
    </source>
</evidence>
<organism evidence="1 2">
    <name type="scientific">Chaenocephalus aceratus</name>
    <name type="common">Blackfin icefish</name>
    <name type="synonym">Chaenichthys aceratus</name>
    <dbReference type="NCBI Taxonomy" id="36190"/>
    <lineage>
        <taxon>Eukaryota</taxon>
        <taxon>Metazoa</taxon>
        <taxon>Chordata</taxon>
        <taxon>Craniata</taxon>
        <taxon>Vertebrata</taxon>
        <taxon>Euteleostomi</taxon>
        <taxon>Actinopterygii</taxon>
        <taxon>Neopterygii</taxon>
        <taxon>Teleostei</taxon>
        <taxon>Neoteleostei</taxon>
        <taxon>Acanthomorphata</taxon>
        <taxon>Eupercaria</taxon>
        <taxon>Perciformes</taxon>
        <taxon>Notothenioidei</taxon>
        <taxon>Channichthyidae</taxon>
        <taxon>Chaenocephalus</taxon>
    </lineage>
</organism>
<accession>A0ACB9WX25</accession>
<dbReference type="Proteomes" id="UP001057452">
    <property type="component" value="Chromosome 11"/>
</dbReference>
<name>A0ACB9WX25_CHAAC</name>
<protein>
    <submittedName>
        <fullName evidence="1">Uncharacterized protein</fullName>
    </submittedName>
</protein>
<keyword evidence="2" id="KW-1185">Reference proteome</keyword>
<gene>
    <name evidence="1" type="ORF">KUCAC02_011545</name>
</gene>
<proteinExistence type="predicted"/>
<dbReference type="EMBL" id="CM043795">
    <property type="protein sequence ID" value="KAI4818186.1"/>
    <property type="molecule type" value="Genomic_DNA"/>
</dbReference>
<reference evidence="1" key="1">
    <citation type="submission" date="2022-05" db="EMBL/GenBank/DDBJ databases">
        <title>Chromosome-level genome of Chaenocephalus aceratus.</title>
        <authorList>
            <person name="Park H."/>
        </authorList>
    </citation>
    <scope>NUCLEOTIDE SEQUENCE</scope>
    <source>
        <strain evidence="1">KU_202001</strain>
    </source>
</reference>
<sequence length="539" mass="60362">MMICLKFRRSSAQGVGFLLVFSCLVLSVFSTIPEHQKFANQGLFILGLGGWLLQQIPWMAGTAEICQEALLCHRVYATIVVLSPHNDFFTIFSYVIADFIVFVASLAVIAAGTQGNIFATSALRSMRFLQILRMVRIDRRGGTWKLLGSVVYAHSKELITAWYIGFLVLIFASFLVYLAEKDINSDFNTYADSLWWGTITLTTIGYGDKTPRTWQGRLLAAGFALLGVSFFALPAGILGSGFALKVQEQHRQKHFEKRRMPAANLIQAAWRLYSTDAKHSYLTATWYFYDSMLPSFRELTLLFSHLQRQSKTKKVLQNSYHTLLSGLRPYSPPTCQGTGRQKFHAVNSFLTNGVSSGFTLAASRGIRGNKPSIKNKGLRCPRAPGSAAPPARRTSPRPRAQGRSRRAGSFNDRTRFRTSLRLKPRPPVDVDGLGEDCVEDKPYCDVAMEDVIPAVKTLIRAVRILKFLVAKRKFKETLRPYDVKDVIEQYSAGHLDMLGRIKSLQMRVDQIIGRGVVQTDKKMRSEKGEKTPPETGPTG</sequence>
<comment type="caution">
    <text evidence="1">The sequence shown here is derived from an EMBL/GenBank/DDBJ whole genome shotgun (WGS) entry which is preliminary data.</text>
</comment>